<dbReference type="Pfam" id="PF01370">
    <property type="entry name" value="Epimerase"/>
    <property type="match status" value="1"/>
</dbReference>
<evidence type="ECO:0000259" key="2">
    <source>
        <dbReference type="Pfam" id="PF01370"/>
    </source>
</evidence>
<reference evidence="3 4" key="1">
    <citation type="journal article" date="2019" name="Science, e1252229">
        <title>Invertible promoters mediate bacterial phase variation, antibiotic resistance, and host adaptation in the gut.</title>
        <authorList>
            <person name="Jiang X."/>
            <person name="Hall A.B."/>
            <person name="Arthur T.D."/>
            <person name="Plichta D.R."/>
            <person name="Covington C.T."/>
            <person name="Poyet M."/>
            <person name="Crothers J."/>
            <person name="Moses P.L."/>
            <person name="Tolonen A.C."/>
            <person name="Vlamakis H."/>
            <person name="Alm E.J."/>
            <person name="Xavier R.J."/>
        </authorList>
    </citation>
    <scope>NUCLEOTIDE SEQUENCE [LARGE SCALE GENOMIC DNA]</scope>
    <source>
        <strain evidence="4">af_0058</strain>
    </source>
</reference>
<dbReference type="PANTHER" id="PTHR43000">
    <property type="entry name" value="DTDP-D-GLUCOSE 4,6-DEHYDRATASE-RELATED"/>
    <property type="match status" value="1"/>
</dbReference>
<comment type="caution">
    <text evidence="3">The sequence shown here is derived from an EMBL/GenBank/DDBJ whole genome shotgun (WGS) entry which is preliminary data.</text>
</comment>
<protein>
    <submittedName>
        <fullName evidence="3">NAD(P)-dependent oxidoreductase</fullName>
    </submittedName>
</protein>
<evidence type="ECO:0000313" key="3">
    <source>
        <dbReference type="EMBL" id="RYT61792.1"/>
    </source>
</evidence>
<evidence type="ECO:0000256" key="1">
    <source>
        <dbReference type="ARBA" id="ARBA00007637"/>
    </source>
</evidence>
<evidence type="ECO:0000313" key="4">
    <source>
        <dbReference type="Proteomes" id="UP000293506"/>
    </source>
</evidence>
<dbReference type="SUPFAM" id="SSF51735">
    <property type="entry name" value="NAD(P)-binding Rossmann-fold domains"/>
    <property type="match status" value="1"/>
</dbReference>
<dbReference type="EMBL" id="RCXQ01000023">
    <property type="protein sequence ID" value="RYT61792.1"/>
    <property type="molecule type" value="Genomic_DNA"/>
</dbReference>
<dbReference type="Gene3D" id="3.40.50.720">
    <property type="entry name" value="NAD(P)-binding Rossmann-like Domain"/>
    <property type="match status" value="1"/>
</dbReference>
<accession>A0A4V1YRC2</accession>
<dbReference type="AlphaFoldDB" id="A0A4V1YRC2"/>
<dbReference type="InterPro" id="IPR036291">
    <property type="entry name" value="NAD(P)-bd_dom_sf"/>
</dbReference>
<proteinExistence type="inferred from homology"/>
<sequence length="282" mass="32473">MRIMKILVTGSKGMIGSHLVKGLLEAGYEVVGLDRICNQSCDGRYFHYVVDLADKDTLQFIMEKYKPDRVIHLAALAHAADGKKITWEDYKHLNVDCAKNIFEVAGDIPVLFISTVDVFGFTKGTVNVNTPMKPVSNYGRSKMMAEQEVRKKRYFDIFRFSPVYTDTVKRDIQKRYYLKYPNIAYQIGKGTEYEILNVNVAVQAMVDWCSEKPKNTVRIIKDTKRMWTPDYIKAEKAKGRAKIVLRVPTWMMNCGYAVLRKITGENKYTYLLNKAVHPLRSE</sequence>
<gene>
    <name evidence="3" type="ORF">EAI82_15080</name>
</gene>
<dbReference type="Proteomes" id="UP000293506">
    <property type="component" value="Unassembled WGS sequence"/>
</dbReference>
<feature type="domain" description="NAD-dependent epimerase/dehydratase" evidence="2">
    <location>
        <begin position="6"/>
        <end position="151"/>
    </location>
</feature>
<name>A0A4V1YRC2_9FIRM</name>
<comment type="similarity">
    <text evidence="1">Belongs to the NAD(P)-dependent epimerase/dehydratase family.</text>
</comment>
<organism evidence="3 4">
    <name type="scientific">Blautia obeum</name>
    <dbReference type="NCBI Taxonomy" id="40520"/>
    <lineage>
        <taxon>Bacteria</taxon>
        <taxon>Bacillati</taxon>
        <taxon>Bacillota</taxon>
        <taxon>Clostridia</taxon>
        <taxon>Lachnospirales</taxon>
        <taxon>Lachnospiraceae</taxon>
        <taxon>Blautia</taxon>
    </lineage>
</organism>
<dbReference type="InterPro" id="IPR001509">
    <property type="entry name" value="Epimerase_deHydtase"/>
</dbReference>